<dbReference type="InterPro" id="IPR039139">
    <property type="entry name" value="CCDC170-like"/>
</dbReference>
<feature type="coiled-coil region" evidence="1">
    <location>
        <begin position="426"/>
        <end position="488"/>
    </location>
</feature>
<evidence type="ECO:0000313" key="4">
    <source>
        <dbReference type="Proteomes" id="UP001642483"/>
    </source>
</evidence>
<feature type="coiled-coil region" evidence="1">
    <location>
        <begin position="184"/>
        <end position="211"/>
    </location>
</feature>
<dbReference type="EMBL" id="CAWYQH010000130">
    <property type="protein sequence ID" value="CAK8692866.1"/>
    <property type="molecule type" value="Genomic_DNA"/>
</dbReference>
<feature type="compositionally biased region" description="Basic residues" evidence="2">
    <location>
        <begin position="797"/>
        <end position="816"/>
    </location>
</feature>
<feature type="coiled-coil region" evidence="1">
    <location>
        <begin position="264"/>
        <end position="340"/>
    </location>
</feature>
<proteinExistence type="predicted"/>
<keyword evidence="1" id="KW-0175">Coiled coil</keyword>
<protein>
    <recommendedName>
        <fullName evidence="5">Coiled-coil domain-containing protein 170</fullName>
    </recommendedName>
</protein>
<feature type="coiled-coil region" evidence="1">
    <location>
        <begin position="39"/>
        <end position="66"/>
    </location>
</feature>
<dbReference type="Proteomes" id="UP001642483">
    <property type="component" value="Unassembled WGS sequence"/>
</dbReference>
<feature type="coiled-coil region" evidence="1">
    <location>
        <begin position="550"/>
        <end position="615"/>
    </location>
</feature>
<evidence type="ECO:0000256" key="1">
    <source>
        <dbReference type="SAM" id="Coils"/>
    </source>
</evidence>
<organism evidence="3 4">
    <name type="scientific">Clavelina lepadiformis</name>
    <name type="common">Light-bulb sea squirt</name>
    <name type="synonym">Ascidia lepadiformis</name>
    <dbReference type="NCBI Taxonomy" id="159417"/>
    <lineage>
        <taxon>Eukaryota</taxon>
        <taxon>Metazoa</taxon>
        <taxon>Chordata</taxon>
        <taxon>Tunicata</taxon>
        <taxon>Ascidiacea</taxon>
        <taxon>Aplousobranchia</taxon>
        <taxon>Clavelinidae</taxon>
        <taxon>Clavelina</taxon>
    </lineage>
</organism>
<evidence type="ECO:0008006" key="5">
    <source>
        <dbReference type="Google" id="ProtNLM"/>
    </source>
</evidence>
<comment type="caution">
    <text evidence="3">The sequence shown here is derived from an EMBL/GenBank/DDBJ whole genome shotgun (WGS) entry which is preliminary data.</text>
</comment>
<dbReference type="PANTHER" id="PTHR18863:SF6">
    <property type="entry name" value="COILED-COIL DOMAIN-CONTAINING PROTEIN 170"/>
    <property type="match status" value="1"/>
</dbReference>
<feature type="region of interest" description="Disordered" evidence="2">
    <location>
        <begin position="774"/>
        <end position="816"/>
    </location>
</feature>
<evidence type="ECO:0000256" key="2">
    <source>
        <dbReference type="SAM" id="MobiDB-lite"/>
    </source>
</evidence>
<accession>A0ABP0GPR4</accession>
<evidence type="ECO:0000313" key="3">
    <source>
        <dbReference type="EMBL" id="CAK8692866.1"/>
    </source>
</evidence>
<keyword evidence="4" id="KW-1185">Reference proteome</keyword>
<dbReference type="PANTHER" id="PTHR18863">
    <property type="entry name" value="TSEC-2-RELATED"/>
    <property type="match status" value="1"/>
</dbReference>
<gene>
    <name evidence="3" type="ORF">CVLEPA_LOCUS26103</name>
</gene>
<name>A0ABP0GPR4_CLALP</name>
<reference evidence="3 4" key="1">
    <citation type="submission" date="2024-02" db="EMBL/GenBank/DDBJ databases">
        <authorList>
            <person name="Daric V."/>
            <person name="Darras S."/>
        </authorList>
    </citation>
    <scope>NUCLEOTIDE SEQUENCE [LARGE SCALE GENOMIC DNA]</scope>
</reference>
<sequence length="816" mass="93827">MSSPSKGMRSSHLIDVNQNLGLLSSSYRPGGDLTQCPQAVELQEQVKAYRRELAKKDDLIAELSTASPRGDNKDLLDVMMDATTRNDRTTLNFDRPCLYMDSPPAELAGARMKIENLTFELRELQSKLELKDNFIHELRSKLKLMKEDNARQTALIQTLREHVHQAEHQSGTLEHITSKGSVTIQTLQRENREAQEKILDLEARLRNHALVKEGTEQEVETYKRKYHDAVCHIGDALNTDTSAGCLENAVEILVEKGRTLCQDNLLLESKIKTLEDALNAHNLETKASRETIMRLVSEVGKEQKNISEASNTLERFRKERDDALLDKDSMSRELDILKERILANDKTWASSREELTQTATKASMLSEDLKRLEYERSLATNEFRTFRESMAKILSDPYVEVEAREDAIKDRIRELAASERERKSQVDILEEKVTHLNNQLERQCELHHDSIRRAKNAERSTFSNEDRLREMENELASADVIRDTLRRDKEKYLAFLQQMALAMRMDEVAADLGYDFNTDVLIARASQLSKLESDALVEKTSSNYNLHRKVKALKEQLKSKELHMELIRKKIGQMEEKNQTRTALAIDRDDAIVTVQKLQRKVERLKHALGDERVNVTQLKAQLAETHQLKTVTLEQRRKIDELVNNVGKLSTTKERQRHKLSTLKRDLSLTETSAGQNSTRLRSQLDAVTDDLKSTKTLLDEVTRREKQLVDFREVVARMLGLDVTTLAIPDYEVISRLEKLIRNHHIGTAANTALDRSLDAMSTRFRAGYEYDNRYSTSPHPPPVDARYGRERSSSPRRHHHHHPRSRSPSPKRY</sequence>